<evidence type="ECO:0000313" key="2">
    <source>
        <dbReference type="Proteomes" id="UP000827973"/>
    </source>
</evidence>
<gene>
    <name evidence="1" type="ORF">pEaSNUABM1_00007</name>
</gene>
<dbReference type="Proteomes" id="UP000827973">
    <property type="component" value="Segment"/>
</dbReference>
<name>A0AAE7XJ51_9CAUD</name>
<dbReference type="EMBL" id="MZ443776">
    <property type="protein sequence ID" value="QZE57216.1"/>
    <property type="molecule type" value="Genomic_DNA"/>
</dbReference>
<protein>
    <submittedName>
        <fullName evidence="1">Uncharacterized protein</fullName>
    </submittedName>
</protein>
<keyword evidence="2" id="KW-1185">Reference proteome</keyword>
<proteinExistence type="predicted"/>
<organism evidence="1 2">
    <name type="scientific">Erwinia phage pEa_SNUABM_1</name>
    <dbReference type="NCBI Taxonomy" id="2869543"/>
    <lineage>
        <taxon>Viruses</taxon>
        <taxon>Duplodnaviria</taxon>
        <taxon>Heunggongvirae</taxon>
        <taxon>Uroviricota</taxon>
        <taxon>Caudoviricetes</taxon>
        <taxon>Alexandravirus</taxon>
        <taxon>Alexandravirus SNUABM1</taxon>
    </lineage>
</organism>
<sequence length="111" mass="12352">MYNVSTCPIDGEEKVVVYRHPIFTDYGLGLKINRDGEMTVVECNIVTGVIDGQSKLETIADHSAPLDVQLWCFTCMVTLRESVNRQSLSLDASFPNNGGIVYYNQNQESTS</sequence>
<accession>A0AAE7XJ51</accession>
<evidence type="ECO:0000313" key="1">
    <source>
        <dbReference type="EMBL" id="QZE57216.1"/>
    </source>
</evidence>
<reference evidence="1 2" key="1">
    <citation type="submission" date="2021-06" db="EMBL/GenBank/DDBJ databases">
        <title>Complete genome sequence of Erwinia phage pEa_SNUABM_1.</title>
        <authorList>
            <person name="Kim S.G."/>
            <person name="Park S.C."/>
        </authorList>
    </citation>
    <scope>NUCLEOTIDE SEQUENCE [LARGE SCALE GENOMIC DNA]</scope>
</reference>